<dbReference type="Proteomes" id="UP000233556">
    <property type="component" value="Unassembled WGS sequence"/>
</dbReference>
<feature type="region of interest" description="Disordered" evidence="1">
    <location>
        <begin position="13"/>
        <end position="46"/>
    </location>
</feature>
<name>A0A2I0T3W5_LIMLA</name>
<evidence type="ECO:0000256" key="1">
    <source>
        <dbReference type="SAM" id="MobiDB-lite"/>
    </source>
</evidence>
<dbReference type="EMBL" id="KZ520381">
    <property type="protein sequence ID" value="PKU28486.1"/>
    <property type="molecule type" value="Genomic_DNA"/>
</dbReference>
<dbReference type="OrthoDB" id="361102at2759"/>
<protein>
    <submittedName>
        <fullName evidence="2">General transcription factor iie subunit 1</fullName>
    </submittedName>
</protein>
<accession>A0A2I0T3W5</accession>
<proteinExistence type="predicted"/>
<gene>
    <name evidence="2" type="ORF">llap_21211</name>
</gene>
<organism evidence="2 3">
    <name type="scientific">Limosa lapponica baueri</name>
    <dbReference type="NCBI Taxonomy" id="1758121"/>
    <lineage>
        <taxon>Eukaryota</taxon>
        <taxon>Metazoa</taxon>
        <taxon>Chordata</taxon>
        <taxon>Craniata</taxon>
        <taxon>Vertebrata</taxon>
        <taxon>Euteleostomi</taxon>
        <taxon>Archelosauria</taxon>
        <taxon>Archosauria</taxon>
        <taxon>Dinosauria</taxon>
        <taxon>Saurischia</taxon>
        <taxon>Theropoda</taxon>
        <taxon>Coelurosauria</taxon>
        <taxon>Aves</taxon>
        <taxon>Neognathae</taxon>
        <taxon>Neoaves</taxon>
        <taxon>Charadriiformes</taxon>
        <taxon>Scolopacidae</taxon>
        <taxon>Limosa</taxon>
    </lineage>
</organism>
<evidence type="ECO:0000313" key="2">
    <source>
        <dbReference type="EMBL" id="PKU28486.1"/>
    </source>
</evidence>
<reference evidence="3" key="2">
    <citation type="submission" date="2017-12" db="EMBL/GenBank/DDBJ databases">
        <title>Genome sequence of the Bar-tailed Godwit (Limosa lapponica baueri).</title>
        <authorList>
            <person name="Lima N.C.B."/>
            <person name="Parody-Merino A.M."/>
            <person name="Battley P.F."/>
            <person name="Fidler A.E."/>
            <person name="Prosdocimi F."/>
        </authorList>
    </citation>
    <scope>NUCLEOTIDE SEQUENCE [LARGE SCALE GENOMIC DNA]</scope>
</reference>
<reference evidence="3" key="1">
    <citation type="submission" date="2017-11" db="EMBL/GenBank/DDBJ databases">
        <authorList>
            <person name="Lima N.C."/>
            <person name="Parody-Merino A.M."/>
            <person name="Battley P.F."/>
            <person name="Fidler A.E."/>
            <person name="Prosdocimi F."/>
        </authorList>
    </citation>
    <scope>NUCLEOTIDE SEQUENCE [LARGE SCALE GENOMIC DNA]</scope>
</reference>
<evidence type="ECO:0000313" key="3">
    <source>
        <dbReference type="Proteomes" id="UP000233556"/>
    </source>
</evidence>
<keyword evidence="3" id="KW-1185">Reference proteome</keyword>
<feature type="compositionally biased region" description="Polar residues" evidence="1">
    <location>
        <begin position="32"/>
        <end position="46"/>
    </location>
</feature>
<dbReference type="AlphaFoldDB" id="A0A2I0T3W5"/>
<sequence>MYTQNLVIDVQSSEPKKKTRKKATKEQPVWMSESTVEGATTATSDSVGKQDLSNVVDLLNKLFPAQFYDLQL</sequence>